<dbReference type="GO" id="GO:0016846">
    <property type="term" value="F:carbon-sulfur lyase activity"/>
    <property type="evidence" value="ECO:0007669"/>
    <property type="project" value="InterPro"/>
</dbReference>
<dbReference type="PANTHER" id="PTHR28620">
    <property type="entry name" value="CENTROMERE PROTEIN V"/>
    <property type="match status" value="1"/>
</dbReference>
<feature type="domain" description="CENP-V/GFA" evidence="4">
    <location>
        <begin position="7"/>
        <end position="119"/>
    </location>
</feature>
<evidence type="ECO:0000313" key="6">
    <source>
        <dbReference type="Proteomes" id="UP000001396"/>
    </source>
</evidence>
<proteinExistence type="inferred from homology"/>
<dbReference type="GO" id="GO:0046872">
    <property type="term" value="F:metal ion binding"/>
    <property type="evidence" value="ECO:0007669"/>
    <property type="project" value="UniProtKB-KW"/>
</dbReference>
<dbReference type="PROSITE" id="PS51891">
    <property type="entry name" value="CENP_V_GFA"/>
    <property type="match status" value="1"/>
</dbReference>
<comment type="caution">
    <text evidence="5">The sequence shown here is derived from an EMBL/GenBank/DDBJ whole genome shotgun (WGS) entry which is preliminary data.</text>
</comment>
<dbReference type="Proteomes" id="UP000001396">
    <property type="component" value="Unassembled WGS sequence"/>
</dbReference>
<dbReference type="RefSeq" id="XP_020429454.1">
    <property type="nucleotide sequence ID" value="XM_020583267.1"/>
</dbReference>
<gene>
    <name evidence="5" type="ORF">PPL_12536</name>
</gene>
<dbReference type="SUPFAM" id="SSF51316">
    <property type="entry name" value="Mss4-like"/>
    <property type="match status" value="1"/>
</dbReference>
<organism evidence="5 6">
    <name type="scientific">Heterostelium pallidum (strain ATCC 26659 / Pp 5 / PN500)</name>
    <name type="common">Cellular slime mold</name>
    <name type="synonym">Polysphondylium pallidum</name>
    <dbReference type="NCBI Taxonomy" id="670386"/>
    <lineage>
        <taxon>Eukaryota</taxon>
        <taxon>Amoebozoa</taxon>
        <taxon>Evosea</taxon>
        <taxon>Eumycetozoa</taxon>
        <taxon>Dictyostelia</taxon>
        <taxon>Acytosteliales</taxon>
        <taxon>Acytosteliaceae</taxon>
        <taxon>Heterostelium</taxon>
    </lineage>
</organism>
<name>D3BMW3_HETP5</name>
<dbReference type="PANTHER" id="PTHR28620:SF1">
    <property type="entry name" value="CENP-V_GFA DOMAIN-CONTAINING PROTEIN"/>
    <property type="match status" value="1"/>
</dbReference>
<keyword evidence="3" id="KW-0862">Zinc</keyword>
<dbReference type="AlphaFoldDB" id="D3BMW3"/>
<comment type="similarity">
    <text evidence="1">Belongs to the Gfa family.</text>
</comment>
<sequence>MSDLIEQFGGCHCGQVRYSVQTPEQIEVVDCNCSICTKKGIIHFIVPNSKFKLLQGKEKITTYTFNTHVAQHYFCSVCGICTHYIPRSNPDGVDVNIRTLDNFDLSKYTVKPFDGQNWESGASELAHLSK</sequence>
<evidence type="ECO:0000256" key="1">
    <source>
        <dbReference type="ARBA" id="ARBA00005495"/>
    </source>
</evidence>
<dbReference type="OMA" id="DCSLCRR"/>
<accession>D3BMW3</accession>
<dbReference type="GeneID" id="31368003"/>
<evidence type="ECO:0000259" key="4">
    <source>
        <dbReference type="PROSITE" id="PS51891"/>
    </source>
</evidence>
<dbReference type="STRING" id="670386.D3BMW3"/>
<keyword evidence="2" id="KW-0479">Metal-binding</keyword>
<dbReference type="InterPro" id="IPR011057">
    <property type="entry name" value="Mss4-like_sf"/>
</dbReference>
<evidence type="ECO:0000256" key="2">
    <source>
        <dbReference type="ARBA" id="ARBA00022723"/>
    </source>
</evidence>
<reference evidence="5 6" key="1">
    <citation type="journal article" date="2011" name="Genome Res.">
        <title>Phylogeny-wide analysis of social amoeba genomes highlights ancient origins for complex intercellular communication.</title>
        <authorList>
            <person name="Heidel A.J."/>
            <person name="Lawal H.M."/>
            <person name="Felder M."/>
            <person name="Schilde C."/>
            <person name="Helps N.R."/>
            <person name="Tunggal B."/>
            <person name="Rivero F."/>
            <person name="John U."/>
            <person name="Schleicher M."/>
            <person name="Eichinger L."/>
            <person name="Platzer M."/>
            <person name="Noegel A.A."/>
            <person name="Schaap P."/>
            <person name="Gloeckner G."/>
        </authorList>
    </citation>
    <scope>NUCLEOTIDE SEQUENCE [LARGE SCALE GENOMIC DNA]</scope>
    <source>
        <strain evidence="6">ATCC 26659 / Pp 5 / PN500</strain>
    </source>
</reference>
<dbReference type="Gene3D" id="2.170.150.70">
    <property type="match status" value="1"/>
</dbReference>
<dbReference type="Pfam" id="PF04828">
    <property type="entry name" value="GFA"/>
    <property type="match status" value="1"/>
</dbReference>
<dbReference type="InParanoid" id="D3BMW3"/>
<dbReference type="InterPro" id="IPR052355">
    <property type="entry name" value="CENP-V-like"/>
</dbReference>
<dbReference type="InterPro" id="IPR006913">
    <property type="entry name" value="CENP-V/GFA"/>
</dbReference>
<evidence type="ECO:0000256" key="3">
    <source>
        <dbReference type="ARBA" id="ARBA00022833"/>
    </source>
</evidence>
<dbReference type="EMBL" id="ADBJ01000043">
    <property type="protein sequence ID" value="EFA77325.1"/>
    <property type="molecule type" value="Genomic_DNA"/>
</dbReference>
<protein>
    <submittedName>
        <fullName evidence="5">Glutathione-dependent formaldehyde-activating</fullName>
    </submittedName>
</protein>
<keyword evidence="6" id="KW-1185">Reference proteome</keyword>
<evidence type="ECO:0000313" key="5">
    <source>
        <dbReference type="EMBL" id="EFA77325.1"/>
    </source>
</evidence>